<dbReference type="GO" id="GO:0032259">
    <property type="term" value="P:methylation"/>
    <property type="evidence" value="ECO:0007669"/>
    <property type="project" value="UniProtKB-KW"/>
</dbReference>
<dbReference type="SUPFAM" id="SSF53335">
    <property type="entry name" value="S-adenosyl-L-methionine-dependent methyltransferases"/>
    <property type="match status" value="1"/>
</dbReference>
<evidence type="ECO:0000256" key="1">
    <source>
        <dbReference type="ARBA" id="ARBA00022603"/>
    </source>
</evidence>
<evidence type="ECO:0000313" key="6">
    <source>
        <dbReference type="Proteomes" id="UP001633002"/>
    </source>
</evidence>
<dbReference type="GO" id="GO:0008168">
    <property type="term" value="F:methyltransferase activity"/>
    <property type="evidence" value="ECO:0007669"/>
    <property type="project" value="UniProtKB-KW"/>
</dbReference>
<evidence type="ECO:0000256" key="3">
    <source>
        <dbReference type="SAM" id="MobiDB-lite"/>
    </source>
</evidence>
<name>A0ABD3IDS2_9MARC</name>
<keyword evidence="1" id="KW-0489">Methyltransferase</keyword>
<organism evidence="5 6">
    <name type="scientific">Riccia sorocarpa</name>
    <dbReference type="NCBI Taxonomy" id="122646"/>
    <lineage>
        <taxon>Eukaryota</taxon>
        <taxon>Viridiplantae</taxon>
        <taxon>Streptophyta</taxon>
        <taxon>Embryophyta</taxon>
        <taxon>Marchantiophyta</taxon>
        <taxon>Marchantiopsida</taxon>
        <taxon>Marchantiidae</taxon>
        <taxon>Marchantiales</taxon>
        <taxon>Ricciaceae</taxon>
        <taxon>Riccia</taxon>
    </lineage>
</organism>
<sequence length="919" mass="103124">MAVVEAKPFTIEDIMNRTNIRKSKLRWFLREAINVYGARSMFLASAKKEPVNIRIVAWLGVENDTVDIMVQNDKELISYELLVEKFSAKECDPSVKAIVGSPADLEALEQAIVDDSKWIFIERDCVKLALRLGILSPPEGVAAADMVPHNREWAAFKDKQEREKKKKGAQSQPPAPVDVGQPLEVSPNAKKKKHDAEGSGKTSGSAPSVPQPAHVPRRPRGSGPTSSAATQPRQRSPARPARPARSSQVVEVPSSSDVVGEPSDSQGPPDYMVPDNTPVEDSAVSFPVTQSPKIQPLSAMSEVEMDKDEKNKIRREAIIRCLVDQSVLWIPIEQFHIPSSDSNWEKWGPYQIRACSKSFVNELKKHMQTNAYAHYHNFILLVDPHDCPDKTKWVFPPPSSWRFYVIGGNHSALARMELLAQYPGIYKHFRHCNCIIYAGLTKSEAALFAHDDNFDAEVRRKYTYHQRVEYFHRQFMEAKQTGESIAALRKHLALETMNISEDDSKTALSTLEGTFQVAFRTGKLWDVQESKFRKFERKELKSMKAAGKGKKKDDGEMWPTWWRPLQSVSDERKLSILLRVDAGELALDQMSAECERCRTLDVIMKAFCHLTGCPNWEDAQAKCGPYASDERLYNFEKSFDLMPKERSSANAVNKTLFGINDDKPDTGKRKRASRVKTLPQVLPSEFLDHIDSAREYKEAKEQGRDAPQPVQMFKTWAKEGSLKSVEWDVFHHDVRQTGIVAPACAYKVILSDGKPTNIYQKSQAVINKLLHYFSREDDWVLDLCSGSGTTLVCALQGGRNCVAVELDKRQYLFLASRVYNMKKLPDANTEVTRGHKHSSDVGPPQNDGEAEINEVAHEVEDDDAIVLHNDDGAGSIGTQEDDPGSANEEDLEELPGQSEGAEADPEAEDVPRRSSLEIP</sequence>
<feature type="compositionally biased region" description="Basic and acidic residues" evidence="3">
    <location>
        <begin position="909"/>
        <end position="919"/>
    </location>
</feature>
<dbReference type="InterPro" id="IPR002941">
    <property type="entry name" value="DNA_methylase_N4/N6"/>
</dbReference>
<evidence type="ECO:0000313" key="5">
    <source>
        <dbReference type="EMBL" id="KAL3699664.1"/>
    </source>
</evidence>
<dbReference type="Proteomes" id="UP001633002">
    <property type="component" value="Unassembled WGS sequence"/>
</dbReference>
<dbReference type="AlphaFoldDB" id="A0ABD3IDS2"/>
<feature type="region of interest" description="Disordered" evidence="3">
    <location>
        <begin position="862"/>
        <end position="919"/>
    </location>
</feature>
<comment type="caution">
    <text evidence="5">The sequence shown here is derived from an EMBL/GenBank/DDBJ whole genome shotgun (WGS) entry which is preliminary data.</text>
</comment>
<reference evidence="5 6" key="1">
    <citation type="submission" date="2024-09" db="EMBL/GenBank/DDBJ databases">
        <title>Chromosome-scale assembly of Riccia sorocarpa.</title>
        <authorList>
            <person name="Paukszto L."/>
        </authorList>
    </citation>
    <scope>NUCLEOTIDE SEQUENCE [LARGE SCALE GENOMIC DNA]</scope>
    <source>
        <strain evidence="5">LP-2024</strain>
        <tissue evidence="5">Aerial parts of the thallus</tissue>
    </source>
</reference>
<feature type="domain" description="DNA methylase N-4/N-6" evidence="4">
    <location>
        <begin position="707"/>
        <end position="810"/>
    </location>
</feature>
<protein>
    <recommendedName>
        <fullName evidence="4">DNA methylase N-4/N-6 domain-containing protein</fullName>
    </recommendedName>
</protein>
<dbReference type="InterPro" id="IPR029063">
    <property type="entry name" value="SAM-dependent_MTases_sf"/>
</dbReference>
<feature type="compositionally biased region" description="Acidic residues" evidence="3">
    <location>
        <begin position="879"/>
        <end position="893"/>
    </location>
</feature>
<feature type="region of interest" description="Disordered" evidence="3">
    <location>
        <begin position="829"/>
        <end position="848"/>
    </location>
</feature>
<evidence type="ECO:0000259" key="4">
    <source>
        <dbReference type="Pfam" id="PF01555"/>
    </source>
</evidence>
<keyword evidence="6" id="KW-1185">Reference proteome</keyword>
<feature type="compositionally biased region" description="Low complexity" evidence="3">
    <location>
        <begin position="231"/>
        <end position="248"/>
    </location>
</feature>
<dbReference type="EMBL" id="JBJQOH010000001">
    <property type="protein sequence ID" value="KAL3699664.1"/>
    <property type="molecule type" value="Genomic_DNA"/>
</dbReference>
<keyword evidence="2" id="KW-0808">Transferase</keyword>
<gene>
    <name evidence="5" type="ORF">R1sor_017686</name>
</gene>
<dbReference type="Gene3D" id="3.40.50.150">
    <property type="entry name" value="Vaccinia Virus protein VP39"/>
    <property type="match status" value="1"/>
</dbReference>
<dbReference type="Pfam" id="PF01555">
    <property type="entry name" value="N6_N4_Mtase"/>
    <property type="match status" value="1"/>
</dbReference>
<proteinExistence type="predicted"/>
<feature type="region of interest" description="Disordered" evidence="3">
    <location>
        <begin position="158"/>
        <end position="278"/>
    </location>
</feature>
<accession>A0ABD3IDS2</accession>
<evidence type="ECO:0000256" key="2">
    <source>
        <dbReference type="ARBA" id="ARBA00022679"/>
    </source>
</evidence>